<dbReference type="EMBL" id="KJ577713">
    <property type="protein sequence ID" value="AIA77321.1"/>
    <property type="molecule type" value="Genomic_DNA"/>
</dbReference>
<accession>A0A060BDP6</accession>
<feature type="transmembrane region" description="Helical" evidence="18">
    <location>
        <begin position="27"/>
        <end position="47"/>
    </location>
</feature>
<gene>
    <name evidence="20" type="primary">ND2</name>
</gene>
<evidence type="ECO:0000256" key="16">
    <source>
        <dbReference type="ARBA" id="ARBA00023136"/>
    </source>
</evidence>
<dbReference type="InterPro" id="IPR050175">
    <property type="entry name" value="Complex_I_Subunit_2"/>
</dbReference>
<dbReference type="AlphaFoldDB" id="A0A060BDP6"/>
<dbReference type="PRINTS" id="PR01436">
    <property type="entry name" value="NADHDHGNASE2"/>
</dbReference>
<comment type="catalytic activity">
    <reaction evidence="17 18">
        <text>a ubiquinone + NADH + 5 H(+)(in) = a ubiquinol + NAD(+) + 4 H(+)(out)</text>
        <dbReference type="Rhea" id="RHEA:29091"/>
        <dbReference type="Rhea" id="RHEA-COMP:9565"/>
        <dbReference type="Rhea" id="RHEA-COMP:9566"/>
        <dbReference type="ChEBI" id="CHEBI:15378"/>
        <dbReference type="ChEBI" id="CHEBI:16389"/>
        <dbReference type="ChEBI" id="CHEBI:17976"/>
        <dbReference type="ChEBI" id="CHEBI:57540"/>
        <dbReference type="ChEBI" id="CHEBI:57945"/>
        <dbReference type="EC" id="7.1.1.2"/>
    </reaction>
</comment>
<comment type="subcellular location">
    <subcellularLocation>
        <location evidence="2 18">Mitochondrion inner membrane</location>
        <topology evidence="2 18">Multi-pass membrane protein</topology>
    </subcellularLocation>
</comment>
<organism evidence="20">
    <name type="scientific">Trichonephila clavata</name>
    <name type="common">Joro spider</name>
    <name type="synonym">Nephila clavata</name>
    <dbReference type="NCBI Taxonomy" id="2740835"/>
    <lineage>
        <taxon>Eukaryota</taxon>
        <taxon>Metazoa</taxon>
        <taxon>Ecdysozoa</taxon>
        <taxon>Arthropoda</taxon>
        <taxon>Chelicerata</taxon>
        <taxon>Arachnida</taxon>
        <taxon>Araneae</taxon>
        <taxon>Araneomorphae</taxon>
        <taxon>Entelegynae</taxon>
        <taxon>Araneoidea</taxon>
        <taxon>Nephilidae</taxon>
        <taxon>Trichonephila</taxon>
    </lineage>
</organism>
<feature type="transmembrane region" description="Helical" evidence="18">
    <location>
        <begin position="6"/>
        <end position="22"/>
    </location>
</feature>
<keyword evidence="9 18" id="KW-0999">Mitochondrion inner membrane</keyword>
<name>A0A060BDP6_TRICU</name>
<dbReference type="GO" id="GO:0008137">
    <property type="term" value="F:NADH dehydrogenase (ubiquinone) activity"/>
    <property type="evidence" value="ECO:0007669"/>
    <property type="project" value="UniProtKB-EC"/>
</dbReference>
<feature type="transmembrane region" description="Helical" evidence="18">
    <location>
        <begin position="184"/>
        <end position="207"/>
    </location>
</feature>
<proteinExistence type="inferred from homology"/>
<evidence type="ECO:0000313" key="20">
    <source>
        <dbReference type="EMBL" id="AIA77321.1"/>
    </source>
</evidence>
<evidence type="ECO:0000256" key="18">
    <source>
        <dbReference type="RuleBase" id="RU003403"/>
    </source>
</evidence>
<keyword evidence="7 18" id="KW-0679">Respiratory chain</keyword>
<feature type="transmembrane region" description="Helical" evidence="18">
    <location>
        <begin position="294"/>
        <end position="314"/>
    </location>
</feature>
<feature type="transmembrane region" description="Helical" evidence="18">
    <location>
        <begin position="67"/>
        <end position="90"/>
    </location>
</feature>
<keyword evidence="14 18" id="KW-0830">Ubiquinone</keyword>
<evidence type="ECO:0000256" key="6">
    <source>
        <dbReference type="ARBA" id="ARBA00022448"/>
    </source>
</evidence>
<comment type="function">
    <text evidence="18">Core subunit of the mitochondrial membrane respiratory chain NADH dehydrogenase (Complex I) which catalyzes electron transfer from NADH through the respiratory chain, using ubiquinone as an electron acceptor. Essential for the catalytic activity and assembly of complex I.</text>
</comment>
<dbReference type="PANTHER" id="PTHR46552:SF1">
    <property type="entry name" value="NADH-UBIQUINONE OXIDOREDUCTASE CHAIN 2"/>
    <property type="match status" value="1"/>
</dbReference>
<keyword evidence="11 18" id="KW-0249">Electron transport</keyword>
<keyword evidence="13 18" id="KW-0520">NAD</keyword>
<feature type="transmembrane region" description="Helical" evidence="18">
    <location>
        <begin position="253"/>
        <end position="274"/>
    </location>
</feature>
<evidence type="ECO:0000256" key="14">
    <source>
        <dbReference type="ARBA" id="ARBA00023075"/>
    </source>
</evidence>
<feature type="transmembrane region" description="Helical" evidence="18">
    <location>
        <begin position="97"/>
        <end position="119"/>
    </location>
</feature>
<evidence type="ECO:0000256" key="10">
    <source>
        <dbReference type="ARBA" id="ARBA00022967"/>
    </source>
</evidence>
<comment type="similarity">
    <text evidence="3 18">Belongs to the complex I subunit 2 family.</text>
</comment>
<keyword evidence="16 18" id="KW-0472">Membrane</keyword>
<feature type="transmembrane region" description="Helical" evidence="18">
    <location>
        <begin position="219"/>
        <end position="241"/>
    </location>
</feature>
<reference evidence="20" key="1">
    <citation type="submission" date="2014-03" db="EMBL/GenBank/DDBJ databases">
        <title>The complete mitochondrial genome of Nephila clavata (Araneae: Nephilidae) Chinese population.</title>
        <authorList>
            <person name="Pan H.C."/>
            <person name="Pan W.J."/>
        </authorList>
    </citation>
    <scope>NUCLEOTIDE SEQUENCE</scope>
</reference>
<evidence type="ECO:0000256" key="13">
    <source>
        <dbReference type="ARBA" id="ARBA00023027"/>
    </source>
</evidence>
<evidence type="ECO:0000256" key="9">
    <source>
        <dbReference type="ARBA" id="ARBA00022792"/>
    </source>
</evidence>
<evidence type="ECO:0000259" key="19">
    <source>
        <dbReference type="Pfam" id="PF00361"/>
    </source>
</evidence>
<feature type="transmembrane region" description="Helical" evidence="18">
    <location>
        <begin position="125"/>
        <end position="148"/>
    </location>
</feature>
<evidence type="ECO:0000256" key="5">
    <source>
        <dbReference type="ARBA" id="ARBA00021008"/>
    </source>
</evidence>
<dbReference type="PANTHER" id="PTHR46552">
    <property type="entry name" value="NADH-UBIQUINONE OXIDOREDUCTASE CHAIN 2"/>
    <property type="match status" value="1"/>
</dbReference>
<keyword evidence="8 18" id="KW-0812">Transmembrane</keyword>
<evidence type="ECO:0000256" key="12">
    <source>
        <dbReference type="ARBA" id="ARBA00022989"/>
    </source>
</evidence>
<evidence type="ECO:0000256" key="11">
    <source>
        <dbReference type="ARBA" id="ARBA00022982"/>
    </source>
</evidence>
<keyword evidence="6" id="KW-0813">Transport</keyword>
<dbReference type="Pfam" id="PF00361">
    <property type="entry name" value="Proton_antipo_M"/>
    <property type="match status" value="1"/>
</dbReference>
<keyword evidence="12 18" id="KW-1133">Transmembrane helix</keyword>
<dbReference type="GO" id="GO:0005743">
    <property type="term" value="C:mitochondrial inner membrane"/>
    <property type="evidence" value="ECO:0007669"/>
    <property type="project" value="UniProtKB-SubCell"/>
</dbReference>
<sequence length="315" mass="36756">MVSQAMMFFSLLYFSSFLLVMSCNDWFLIWMGLEINMISFIALIFNYSMFNVESCMKYFFVQSLGSALLMVMFYLSLNYLSYVMIFILSYKIGAGPFFFWFPSVCSGISWSSCFLLMTFQKILPLLIISLMVNVLLWILSAVSMIIGAFGSMNQKSLKRLLAYSSIHHIGWMYLVNFYDSCSWMMYLIVYMMMLFSVVILLSSFEIMSLEVLKGVSNKWLFVMSMLSMGGLPPFLGFFLKWWVFLNLMMMSKIILVLMIMMSVLMFYVYLRIVFSLLVKLTMEKSWSKFMISKINFNGVMLIIMGMMIGPFMILI</sequence>
<evidence type="ECO:0000256" key="4">
    <source>
        <dbReference type="ARBA" id="ARBA00012944"/>
    </source>
</evidence>
<dbReference type="InterPro" id="IPR001750">
    <property type="entry name" value="ND/Mrp_TM"/>
</dbReference>
<evidence type="ECO:0000256" key="2">
    <source>
        <dbReference type="ARBA" id="ARBA00004448"/>
    </source>
</evidence>
<comment type="function">
    <text evidence="1">Core subunit of the mitochondrial membrane respiratory chain NADH dehydrogenase (Complex I) that is believed to belong to the minimal assembly required for catalysis. Complex I functions in the transfer of electrons from NADH to the respiratory chain. The immediate electron acceptor for the enzyme is believed to be ubiquinone.</text>
</comment>
<feature type="domain" description="NADH:quinone oxidoreductase/Mrp antiporter transmembrane" evidence="19">
    <location>
        <begin position="24"/>
        <end position="263"/>
    </location>
</feature>
<dbReference type="GO" id="GO:0006120">
    <property type="term" value="P:mitochondrial electron transport, NADH to ubiquinone"/>
    <property type="evidence" value="ECO:0007669"/>
    <property type="project" value="InterPro"/>
</dbReference>
<keyword evidence="15 18" id="KW-0496">Mitochondrion</keyword>
<evidence type="ECO:0000256" key="15">
    <source>
        <dbReference type="ARBA" id="ARBA00023128"/>
    </source>
</evidence>
<dbReference type="EC" id="7.1.1.2" evidence="4 18"/>
<evidence type="ECO:0000256" key="7">
    <source>
        <dbReference type="ARBA" id="ARBA00022660"/>
    </source>
</evidence>
<evidence type="ECO:0000256" key="8">
    <source>
        <dbReference type="ARBA" id="ARBA00022692"/>
    </source>
</evidence>
<keyword evidence="10 18" id="KW-1278">Translocase</keyword>
<geneLocation type="mitochondrion" evidence="20"/>
<dbReference type="InterPro" id="IPR003917">
    <property type="entry name" value="NADH_UbQ_OxRdtase_chain2"/>
</dbReference>
<evidence type="ECO:0000256" key="1">
    <source>
        <dbReference type="ARBA" id="ARBA00003257"/>
    </source>
</evidence>
<evidence type="ECO:0000256" key="17">
    <source>
        <dbReference type="ARBA" id="ARBA00049551"/>
    </source>
</evidence>
<evidence type="ECO:0000256" key="3">
    <source>
        <dbReference type="ARBA" id="ARBA00007012"/>
    </source>
</evidence>
<protein>
    <recommendedName>
        <fullName evidence="5 18">NADH-ubiquinone oxidoreductase chain 2</fullName>
        <ecNumber evidence="4 18">7.1.1.2</ecNumber>
    </recommendedName>
</protein>